<keyword evidence="4 7" id="KW-1133">Transmembrane helix</keyword>
<dbReference type="GO" id="GO:0022857">
    <property type="term" value="F:transmembrane transporter activity"/>
    <property type="evidence" value="ECO:0007669"/>
    <property type="project" value="TreeGrafter"/>
</dbReference>
<keyword evidence="5 7" id="KW-0472">Membrane</keyword>
<gene>
    <name evidence="10" type="ORF">H9723_08115</name>
</gene>
<reference evidence="10" key="1">
    <citation type="journal article" date="2021" name="PeerJ">
        <title>Extensive microbial diversity within the chicken gut microbiome revealed by metagenomics and culture.</title>
        <authorList>
            <person name="Gilroy R."/>
            <person name="Ravi A."/>
            <person name="Getino M."/>
            <person name="Pursley I."/>
            <person name="Horton D.L."/>
            <person name="Alikhan N.F."/>
            <person name="Baker D."/>
            <person name="Gharbi K."/>
            <person name="Hall N."/>
            <person name="Watson M."/>
            <person name="Adriaenssens E.M."/>
            <person name="Foster-Nyarko E."/>
            <person name="Jarju S."/>
            <person name="Secka A."/>
            <person name="Antonio M."/>
            <person name="Oren A."/>
            <person name="Chaudhuri R.R."/>
            <person name="La Ragione R."/>
            <person name="Hildebrand F."/>
            <person name="Pallen M.J."/>
        </authorList>
    </citation>
    <scope>NUCLEOTIDE SEQUENCE</scope>
    <source>
        <strain evidence="10">CHK196-3914</strain>
    </source>
</reference>
<protein>
    <submittedName>
        <fullName evidence="10">ABC transporter permease</fullName>
    </submittedName>
</protein>
<feature type="transmembrane region" description="Helical" evidence="7">
    <location>
        <begin position="331"/>
        <end position="353"/>
    </location>
</feature>
<comment type="subcellular location">
    <subcellularLocation>
        <location evidence="1">Cell membrane</location>
        <topology evidence="1">Multi-pass membrane protein</topology>
    </subcellularLocation>
</comment>
<dbReference type="GO" id="GO:0005886">
    <property type="term" value="C:plasma membrane"/>
    <property type="evidence" value="ECO:0007669"/>
    <property type="project" value="UniProtKB-SubCell"/>
</dbReference>
<reference evidence="10" key="2">
    <citation type="submission" date="2021-04" db="EMBL/GenBank/DDBJ databases">
        <authorList>
            <person name="Gilroy R."/>
        </authorList>
    </citation>
    <scope>NUCLEOTIDE SEQUENCE</scope>
    <source>
        <strain evidence="10">CHK196-3914</strain>
    </source>
</reference>
<dbReference type="Pfam" id="PF12704">
    <property type="entry name" value="MacB_PCD"/>
    <property type="match status" value="1"/>
</dbReference>
<evidence type="ECO:0000256" key="7">
    <source>
        <dbReference type="SAM" id="Phobius"/>
    </source>
</evidence>
<name>A0A9D2K1I6_9FIRM</name>
<evidence type="ECO:0000256" key="4">
    <source>
        <dbReference type="ARBA" id="ARBA00022989"/>
    </source>
</evidence>
<dbReference type="AlphaFoldDB" id="A0A9D2K1I6"/>
<feature type="domain" description="MacB-like periplasmic core" evidence="9">
    <location>
        <begin position="22"/>
        <end position="246"/>
    </location>
</feature>
<dbReference type="PANTHER" id="PTHR30572">
    <property type="entry name" value="MEMBRANE COMPONENT OF TRANSPORTER-RELATED"/>
    <property type="match status" value="1"/>
</dbReference>
<evidence type="ECO:0000256" key="6">
    <source>
        <dbReference type="ARBA" id="ARBA00038076"/>
    </source>
</evidence>
<evidence type="ECO:0000259" key="9">
    <source>
        <dbReference type="Pfam" id="PF12704"/>
    </source>
</evidence>
<feature type="transmembrane region" description="Helical" evidence="7">
    <location>
        <begin position="373"/>
        <end position="395"/>
    </location>
</feature>
<comment type="similarity">
    <text evidence="6">Belongs to the ABC-4 integral membrane protein family.</text>
</comment>
<dbReference type="InterPro" id="IPR003838">
    <property type="entry name" value="ABC3_permease_C"/>
</dbReference>
<keyword evidence="3 7" id="KW-0812">Transmembrane</keyword>
<evidence type="ECO:0000313" key="10">
    <source>
        <dbReference type="EMBL" id="HIZ75186.1"/>
    </source>
</evidence>
<keyword evidence="2" id="KW-1003">Cell membrane</keyword>
<organism evidence="10 11">
    <name type="scientific">Candidatus Mediterraneibacter stercoravium</name>
    <dbReference type="NCBI Taxonomy" id="2838685"/>
    <lineage>
        <taxon>Bacteria</taxon>
        <taxon>Bacillati</taxon>
        <taxon>Bacillota</taxon>
        <taxon>Clostridia</taxon>
        <taxon>Lachnospirales</taxon>
        <taxon>Lachnospiraceae</taxon>
        <taxon>Mediterraneibacter</taxon>
    </lineage>
</organism>
<evidence type="ECO:0000259" key="8">
    <source>
        <dbReference type="Pfam" id="PF02687"/>
    </source>
</evidence>
<feature type="transmembrane region" description="Helical" evidence="7">
    <location>
        <begin position="21"/>
        <end position="42"/>
    </location>
</feature>
<dbReference type="Proteomes" id="UP000824116">
    <property type="component" value="Unassembled WGS sequence"/>
</dbReference>
<comment type="caution">
    <text evidence="10">The sequence shown here is derived from an EMBL/GenBank/DDBJ whole genome shotgun (WGS) entry which is preliminary data.</text>
</comment>
<feature type="domain" description="ABC3 transporter permease C-terminal" evidence="8">
    <location>
        <begin position="290"/>
        <end position="405"/>
    </location>
</feature>
<accession>A0A9D2K1I6</accession>
<dbReference type="InterPro" id="IPR025857">
    <property type="entry name" value="MacB_PCD"/>
</dbReference>
<evidence type="ECO:0000313" key="11">
    <source>
        <dbReference type="Proteomes" id="UP000824116"/>
    </source>
</evidence>
<dbReference type="PANTHER" id="PTHR30572:SF4">
    <property type="entry name" value="ABC TRANSPORTER PERMEASE YTRF"/>
    <property type="match status" value="1"/>
</dbReference>
<proteinExistence type="inferred from homology"/>
<dbReference type="EMBL" id="DXAY01000187">
    <property type="protein sequence ID" value="HIZ75186.1"/>
    <property type="molecule type" value="Genomic_DNA"/>
</dbReference>
<dbReference type="InterPro" id="IPR050250">
    <property type="entry name" value="Macrolide_Exporter_MacB"/>
</dbReference>
<sequence length="412" mass="43616">MGQFLEYIKMALDNIRANKGRSFLTMLGIIIGITSVVTIVSIGNGLKNDVVNATNQQTNTVTVQVNTEEVTDTQVITGEDIAFLGDTFGSSVENITAYQMTTGKCTTRKGTFDAYVTMTTPDYENAQYSSSLVKGNYFTENDMDSGRPVCVIDELTARYLFGNTNVVGMSFELAIDSGIQEVTILGIRETSADMMEVEAAYQSMGMPESISIEIPYTLSEAFGQPVEGFSSISLTAADTDSASHIAETAVRLLGSRHQDLGDAPFMQQRPVDLSDMMGAVMDGVTAFVALVAAISLVVGGIGVMNIMLVSVTERTREIGIRKALGARTGSIIAQFLCESAIISGMGGIIGILLGGGLTALISALEVGGIHASLSLPAVIVATLFSCGVGIIFGIYPARKAAQLSPIEALRRM</sequence>
<evidence type="ECO:0000256" key="3">
    <source>
        <dbReference type="ARBA" id="ARBA00022692"/>
    </source>
</evidence>
<dbReference type="Pfam" id="PF02687">
    <property type="entry name" value="FtsX"/>
    <property type="match status" value="1"/>
</dbReference>
<evidence type="ECO:0000256" key="1">
    <source>
        <dbReference type="ARBA" id="ARBA00004651"/>
    </source>
</evidence>
<feature type="transmembrane region" description="Helical" evidence="7">
    <location>
        <begin position="286"/>
        <end position="311"/>
    </location>
</feature>
<evidence type="ECO:0000256" key="2">
    <source>
        <dbReference type="ARBA" id="ARBA00022475"/>
    </source>
</evidence>
<evidence type="ECO:0000256" key="5">
    <source>
        <dbReference type="ARBA" id="ARBA00023136"/>
    </source>
</evidence>